<sequence length="68" mass="7993">MRCYRLGTERLKSSQVERDLEVWIDRKLNMSQQCAQEAKMVNGILACIKNSVASRMRGKRSFPCTQRW</sequence>
<dbReference type="EMBL" id="WHWB01000980">
    <property type="protein sequence ID" value="KAJ7428991.1"/>
    <property type="molecule type" value="Genomic_DNA"/>
</dbReference>
<keyword evidence="2" id="KW-1185">Reference proteome</keyword>
<dbReference type="Proteomes" id="UP001145742">
    <property type="component" value="Unassembled WGS sequence"/>
</dbReference>
<comment type="caution">
    <text evidence="1">The sequence shown here is derived from an EMBL/GenBank/DDBJ whole genome shotgun (WGS) entry which is preliminary data.</text>
</comment>
<accession>A0ABQ9E1G2</accession>
<evidence type="ECO:0000313" key="1">
    <source>
        <dbReference type="EMBL" id="KAJ7428991.1"/>
    </source>
</evidence>
<name>A0ABQ9E1G2_9PASS</name>
<reference evidence="1" key="1">
    <citation type="submission" date="2019-10" db="EMBL/GenBank/DDBJ databases">
        <authorList>
            <person name="Soares A.E.R."/>
            <person name="Aleixo A."/>
            <person name="Schneider P."/>
            <person name="Miyaki C.Y."/>
            <person name="Schneider M.P."/>
            <person name="Mello C."/>
            <person name="Vasconcelos A.T.R."/>
        </authorList>
    </citation>
    <scope>NUCLEOTIDE SEQUENCE</scope>
    <source>
        <tissue evidence="1">Muscle</tissue>
    </source>
</reference>
<evidence type="ECO:0000313" key="2">
    <source>
        <dbReference type="Proteomes" id="UP001145742"/>
    </source>
</evidence>
<proteinExistence type="predicted"/>
<protein>
    <submittedName>
        <fullName evidence="1">Uncharacterized protein</fullName>
    </submittedName>
</protein>
<organism evidence="1 2">
    <name type="scientific">Willisornis vidua</name>
    <name type="common">Xingu scale-backed antbird</name>
    <dbReference type="NCBI Taxonomy" id="1566151"/>
    <lineage>
        <taxon>Eukaryota</taxon>
        <taxon>Metazoa</taxon>
        <taxon>Chordata</taxon>
        <taxon>Craniata</taxon>
        <taxon>Vertebrata</taxon>
        <taxon>Euteleostomi</taxon>
        <taxon>Archelosauria</taxon>
        <taxon>Archosauria</taxon>
        <taxon>Dinosauria</taxon>
        <taxon>Saurischia</taxon>
        <taxon>Theropoda</taxon>
        <taxon>Coelurosauria</taxon>
        <taxon>Aves</taxon>
        <taxon>Neognathae</taxon>
        <taxon>Neoaves</taxon>
        <taxon>Telluraves</taxon>
        <taxon>Australaves</taxon>
        <taxon>Passeriformes</taxon>
        <taxon>Thamnophilidae</taxon>
        <taxon>Willisornis</taxon>
    </lineage>
</organism>
<gene>
    <name evidence="1" type="ORF">WISP_00307</name>
</gene>